<comment type="subcellular location">
    <subcellularLocation>
        <location evidence="1">Membrane</location>
    </subcellularLocation>
</comment>
<feature type="transmembrane region" description="Helical" evidence="5">
    <location>
        <begin position="40"/>
        <end position="61"/>
    </location>
</feature>
<dbReference type="EMBL" id="JELW01000002">
    <property type="protein sequence ID" value="EXV03872.1"/>
    <property type="molecule type" value="Genomic_DNA"/>
</dbReference>
<evidence type="ECO:0000313" key="7">
    <source>
        <dbReference type="Proteomes" id="UP000030151"/>
    </source>
</evidence>
<dbReference type="SUPFAM" id="SSF161084">
    <property type="entry name" value="MAPEG domain-like"/>
    <property type="match status" value="1"/>
</dbReference>
<dbReference type="InterPro" id="IPR023352">
    <property type="entry name" value="MAPEG-like_dom_sf"/>
</dbReference>
<feature type="transmembrane region" description="Helical" evidence="5">
    <location>
        <begin position="149"/>
        <end position="167"/>
    </location>
</feature>
<dbReference type="OrthoDB" id="2122304at2759"/>
<dbReference type="PANTHER" id="PTHR35371:SF1">
    <property type="entry name" value="BLR7753 PROTEIN"/>
    <property type="match status" value="1"/>
</dbReference>
<dbReference type="InterPro" id="IPR001129">
    <property type="entry name" value="Membr-assoc_MAPEG"/>
</dbReference>
<dbReference type="HOGENOM" id="CLU_110778_0_2_1"/>
<dbReference type="eggNOG" id="ENOG502S7P4">
    <property type="taxonomic scope" value="Eukaryota"/>
</dbReference>
<gene>
    <name evidence="6" type="ORF">X797_001541</name>
</gene>
<dbReference type="Proteomes" id="UP000030151">
    <property type="component" value="Unassembled WGS sequence"/>
</dbReference>
<dbReference type="AlphaFoldDB" id="A0A0A1V0R4"/>
<protein>
    <submittedName>
        <fullName evidence="6">MAPEG family protein</fullName>
    </submittedName>
</protein>
<dbReference type="Pfam" id="PF01124">
    <property type="entry name" value="MAPEG"/>
    <property type="match status" value="1"/>
</dbReference>
<name>A0A0A1V0R4_9HYPO</name>
<evidence type="ECO:0000256" key="4">
    <source>
        <dbReference type="ARBA" id="ARBA00023136"/>
    </source>
</evidence>
<evidence type="ECO:0000256" key="2">
    <source>
        <dbReference type="ARBA" id="ARBA00022692"/>
    </source>
</evidence>
<feature type="transmembrane region" description="Helical" evidence="5">
    <location>
        <begin position="126"/>
        <end position="142"/>
    </location>
</feature>
<proteinExistence type="predicted"/>
<accession>A0A0A1V0R4</accession>
<comment type="caution">
    <text evidence="6">The sequence shown here is derived from an EMBL/GenBank/DDBJ whole genome shotgun (WGS) entry which is preliminary data.</text>
</comment>
<keyword evidence="2 5" id="KW-0812">Transmembrane</keyword>
<evidence type="ECO:0000313" key="6">
    <source>
        <dbReference type="EMBL" id="EXV03872.1"/>
    </source>
</evidence>
<keyword evidence="3 5" id="KW-1133">Transmembrane helix</keyword>
<dbReference type="PANTHER" id="PTHR35371">
    <property type="entry name" value="INNER MEMBRANE PROTEIN"/>
    <property type="match status" value="1"/>
</dbReference>
<sequence length="174" mass="19360">MAALLPLDLSQNLSLFTVPSPRPRSRKPINPQANKPQVPAAFGLALIPHLYAVGSAGFTIYDNSYPRAYRDTLIKDTSIDKVRKQRILRAEACSLNGLETIGLYAASVIVGNYAQLGTSTLNSLSIGYLVSRCAYTLSYVFIRNRRLSWLRTAIWQVTAAYIVMFWVKAGYKLL</sequence>
<keyword evidence="4 5" id="KW-0472">Membrane</keyword>
<evidence type="ECO:0000256" key="1">
    <source>
        <dbReference type="ARBA" id="ARBA00004370"/>
    </source>
</evidence>
<organism evidence="6 7">
    <name type="scientific">Metarhizium robertsii</name>
    <dbReference type="NCBI Taxonomy" id="568076"/>
    <lineage>
        <taxon>Eukaryota</taxon>
        <taxon>Fungi</taxon>
        <taxon>Dikarya</taxon>
        <taxon>Ascomycota</taxon>
        <taxon>Pezizomycotina</taxon>
        <taxon>Sordariomycetes</taxon>
        <taxon>Hypocreomycetidae</taxon>
        <taxon>Hypocreales</taxon>
        <taxon>Clavicipitaceae</taxon>
        <taxon>Metarhizium</taxon>
    </lineage>
</organism>
<evidence type="ECO:0000256" key="5">
    <source>
        <dbReference type="SAM" id="Phobius"/>
    </source>
</evidence>
<dbReference type="Gene3D" id="1.20.120.550">
    <property type="entry name" value="Membrane associated eicosanoid/glutathione metabolism-like domain"/>
    <property type="match status" value="1"/>
</dbReference>
<feature type="transmembrane region" description="Helical" evidence="5">
    <location>
        <begin position="93"/>
        <end position="114"/>
    </location>
</feature>
<dbReference type="GO" id="GO:0016020">
    <property type="term" value="C:membrane"/>
    <property type="evidence" value="ECO:0007669"/>
    <property type="project" value="UniProtKB-SubCell"/>
</dbReference>
<evidence type="ECO:0000256" key="3">
    <source>
        <dbReference type="ARBA" id="ARBA00022989"/>
    </source>
</evidence>
<reference evidence="6 7" key="1">
    <citation type="submission" date="2014-02" db="EMBL/GenBank/DDBJ databases">
        <title>The genome sequence of the entomopathogenic fungus Metarhizium robertsii ARSEF 2575.</title>
        <authorList>
            <person name="Giuliano Garisto Donzelli B."/>
            <person name="Roe B.A."/>
            <person name="Macmil S.L."/>
            <person name="Krasnoff S.B."/>
            <person name="Gibson D.M."/>
        </authorList>
    </citation>
    <scope>NUCLEOTIDE SEQUENCE [LARGE SCALE GENOMIC DNA]</scope>
    <source>
        <strain evidence="6 7">ARSEF 2575</strain>
    </source>
</reference>